<evidence type="ECO:0000256" key="10">
    <source>
        <dbReference type="RuleBase" id="RU361228"/>
    </source>
</evidence>
<dbReference type="Ensembl" id="ENSENLT00000026387.1">
    <property type="protein sequence ID" value="ENSENLP00000025581.1"/>
    <property type="gene ID" value="ENSENLG00000011524.1"/>
</dbReference>
<keyword evidence="8" id="KW-1015">Disulfide bond</keyword>
<evidence type="ECO:0000256" key="8">
    <source>
        <dbReference type="ARBA" id="ARBA00023157"/>
    </source>
</evidence>
<keyword evidence="2 10" id="KW-0328">Glycosyltransferase</keyword>
<gene>
    <name evidence="11" type="primary">LOC115046248</name>
</gene>
<dbReference type="EC" id="2.4.2.31" evidence="10"/>
<evidence type="ECO:0000256" key="2">
    <source>
        <dbReference type="ARBA" id="ARBA00022676"/>
    </source>
</evidence>
<dbReference type="FunCoup" id="A0A665V1Q4">
    <property type="interactions" value="1134"/>
</dbReference>
<dbReference type="OMA" id="CANREWE"/>
<comment type="catalytic activity">
    <reaction evidence="9 10">
        <text>L-arginyl-[protein] + NAD(+) = N(omega)-(ADP-D-ribosyl)-L-arginyl-[protein] + nicotinamide + H(+)</text>
        <dbReference type="Rhea" id="RHEA:19149"/>
        <dbReference type="Rhea" id="RHEA-COMP:10532"/>
        <dbReference type="Rhea" id="RHEA-COMP:15087"/>
        <dbReference type="ChEBI" id="CHEBI:15378"/>
        <dbReference type="ChEBI" id="CHEBI:17154"/>
        <dbReference type="ChEBI" id="CHEBI:29965"/>
        <dbReference type="ChEBI" id="CHEBI:57540"/>
        <dbReference type="ChEBI" id="CHEBI:142554"/>
        <dbReference type="EC" id="2.4.2.31"/>
    </reaction>
</comment>
<dbReference type="Gene3D" id="3.90.176.10">
    <property type="entry name" value="Toxin ADP-ribosyltransferase, Chain A, domain 1"/>
    <property type="match status" value="1"/>
</dbReference>
<proteinExistence type="inferred from homology"/>
<keyword evidence="7 10" id="KW-0520">NAD</keyword>
<evidence type="ECO:0000256" key="1">
    <source>
        <dbReference type="ARBA" id="ARBA00009558"/>
    </source>
</evidence>
<dbReference type="PANTHER" id="PTHR10339:SF29">
    <property type="entry name" value="NAD(P)(+)--ARGININE ADP-RIBOSYLTRANSFERASE"/>
    <property type="match status" value="1"/>
</dbReference>
<evidence type="ECO:0000256" key="9">
    <source>
        <dbReference type="ARBA" id="ARBA00047597"/>
    </source>
</evidence>
<sequence length="272" mass="31053">MKVHMLLFASLCLLLCFEPPVDSVSIHLNRTRQDATPEIPLDMFDNSVDDMYFGCKKEMMERVNSLYSKERYTPVFADVWNKAADCAEEKLKQKEDAALTKDHLQAICVYTSNYSLFYKKLNDAVRTKGESYGSSFPFHSLHFLLTSAIQILNNNYECHTTYRRNNIRFSGQINQIIRFGFFASSSYKPDLEEFGHQTCFKIKTCSGAYLKNYSVFVSEAEVLIPPYEMFKITGKIAGKNKIQKLGLKSCNSLYVLESVGCKSTLNCKAALK</sequence>
<dbReference type="GO" id="GO:0106274">
    <property type="term" value="F:NAD+-protein-arginine ADP-ribosyltransferase activity"/>
    <property type="evidence" value="ECO:0007669"/>
    <property type="project" value="UniProtKB-EC"/>
</dbReference>
<feature type="chain" id="PRO_5025716011" description="NAD(P)(+)--arginine ADP-ribosyltransferase" evidence="10">
    <location>
        <begin position="24"/>
        <end position="272"/>
    </location>
</feature>
<evidence type="ECO:0000313" key="12">
    <source>
        <dbReference type="Proteomes" id="UP000472264"/>
    </source>
</evidence>
<protein>
    <recommendedName>
        <fullName evidence="10">NAD(P)(+)--arginine ADP-ribosyltransferase</fullName>
        <ecNumber evidence="10">2.4.2.31</ecNumber>
    </recommendedName>
    <alternativeName>
        <fullName evidence="10">Mono(ADP-ribosyl)transferase</fullName>
    </alternativeName>
</protein>
<evidence type="ECO:0000256" key="7">
    <source>
        <dbReference type="ARBA" id="ARBA00023027"/>
    </source>
</evidence>
<keyword evidence="3 10" id="KW-0808">Transferase</keyword>
<organism evidence="11 12">
    <name type="scientific">Echeneis naucrates</name>
    <name type="common">Live sharksucker</name>
    <dbReference type="NCBI Taxonomy" id="173247"/>
    <lineage>
        <taxon>Eukaryota</taxon>
        <taxon>Metazoa</taxon>
        <taxon>Chordata</taxon>
        <taxon>Craniata</taxon>
        <taxon>Vertebrata</taxon>
        <taxon>Euteleostomi</taxon>
        <taxon>Actinopterygii</taxon>
        <taxon>Neopterygii</taxon>
        <taxon>Teleostei</taxon>
        <taxon>Neoteleostei</taxon>
        <taxon>Acanthomorphata</taxon>
        <taxon>Carangaria</taxon>
        <taxon>Carangiformes</taxon>
        <taxon>Echeneidae</taxon>
        <taxon>Echeneis</taxon>
    </lineage>
</organism>
<accession>A0A665V1Q4</accession>
<reference evidence="11" key="3">
    <citation type="submission" date="2025-09" db="UniProtKB">
        <authorList>
            <consortium name="Ensembl"/>
        </authorList>
    </citation>
    <scope>IDENTIFICATION</scope>
</reference>
<dbReference type="PROSITE" id="PS51996">
    <property type="entry name" value="TR_MART"/>
    <property type="match status" value="1"/>
</dbReference>
<evidence type="ECO:0000256" key="3">
    <source>
        <dbReference type="ARBA" id="ARBA00022679"/>
    </source>
</evidence>
<dbReference type="PANTHER" id="PTHR10339">
    <property type="entry name" value="ADP-RIBOSYLTRANSFERASE"/>
    <property type="match status" value="1"/>
</dbReference>
<keyword evidence="12" id="KW-1185">Reference proteome</keyword>
<dbReference type="SUPFAM" id="SSF56399">
    <property type="entry name" value="ADP-ribosylation"/>
    <property type="match status" value="1"/>
</dbReference>
<evidence type="ECO:0000256" key="5">
    <source>
        <dbReference type="ARBA" id="ARBA00022729"/>
    </source>
</evidence>
<evidence type="ECO:0000256" key="6">
    <source>
        <dbReference type="ARBA" id="ARBA00022857"/>
    </source>
</evidence>
<dbReference type="PRINTS" id="PR00970">
    <property type="entry name" value="RIBTRNSFRASE"/>
</dbReference>
<name>A0A665V1Q4_ECHNA</name>
<feature type="signal peptide" evidence="10">
    <location>
        <begin position="1"/>
        <end position="23"/>
    </location>
</feature>
<comment type="similarity">
    <text evidence="1 10">Belongs to the Arg-specific ADP-ribosyltransferase family.</text>
</comment>
<keyword evidence="4" id="KW-0548">Nucleotidyltransferase</keyword>
<dbReference type="InParanoid" id="A0A665V1Q4"/>
<keyword evidence="6 10" id="KW-0521">NADP</keyword>
<evidence type="ECO:0000256" key="4">
    <source>
        <dbReference type="ARBA" id="ARBA00022695"/>
    </source>
</evidence>
<reference evidence="11" key="1">
    <citation type="submission" date="2021-04" db="EMBL/GenBank/DDBJ databases">
        <authorList>
            <consortium name="Wellcome Sanger Institute Data Sharing"/>
        </authorList>
    </citation>
    <scope>NUCLEOTIDE SEQUENCE [LARGE SCALE GENOMIC DNA]</scope>
</reference>
<evidence type="ECO:0000313" key="11">
    <source>
        <dbReference type="Ensembl" id="ENSENLP00000025581.1"/>
    </source>
</evidence>
<dbReference type="InterPro" id="IPR050999">
    <property type="entry name" value="ADP-ribosyltransferase_ARG"/>
</dbReference>
<dbReference type="FunFam" id="3.90.176.10:FF:000001">
    <property type="entry name" value="NAD(P)(+)--arginine ADP-ribosyltransferase"/>
    <property type="match status" value="1"/>
</dbReference>
<dbReference type="GO" id="GO:0016779">
    <property type="term" value="F:nucleotidyltransferase activity"/>
    <property type="evidence" value="ECO:0007669"/>
    <property type="project" value="UniProtKB-KW"/>
</dbReference>
<reference evidence="11" key="2">
    <citation type="submission" date="2025-08" db="UniProtKB">
        <authorList>
            <consortium name="Ensembl"/>
        </authorList>
    </citation>
    <scope>IDENTIFICATION</scope>
</reference>
<dbReference type="AlphaFoldDB" id="A0A665V1Q4"/>
<dbReference type="Proteomes" id="UP000472264">
    <property type="component" value="Chromosome 1"/>
</dbReference>
<dbReference type="Pfam" id="PF01129">
    <property type="entry name" value="ART"/>
    <property type="match status" value="1"/>
</dbReference>
<keyword evidence="5 10" id="KW-0732">Signal</keyword>
<dbReference type="GO" id="GO:0003950">
    <property type="term" value="F:NAD+ poly-ADP-ribosyltransferase activity"/>
    <property type="evidence" value="ECO:0007669"/>
    <property type="project" value="TreeGrafter"/>
</dbReference>
<dbReference type="InterPro" id="IPR000768">
    <property type="entry name" value="ART"/>
</dbReference>